<dbReference type="AlphaFoldDB" id="A0A812KCR6"/>
<dbReference type="GO" id="GO:0052751">
    <property type="term" value="F:GDP-mannose hydrolase activity"/>
    <property type="evidence" value="ECO:0007669"/>
    <property type="project" value="TreeGrafter"/>
</dbReference>
<accession>A0A812KCR6</accession>
<evidence type="ECO:0000313" key="5">
    <source>
        <dbReference type="EMBL" id="CAE7224895.1"/>
    </source>
</evidence>
<keyword evidence="6" id="KW-1185">Reference proteome</keyword>
<protein>
    <submittedName>
        <fullName evidence="5">Nudt22 protein</fullName>
    </submittedName>
</protein>
<reference evidence="5" key="1">
    <citation type="submission" date="2021-02" db="EMBL/GenBank/DDBJ databases">
        <authorList>
            <person name="Dougan E. K."/>
            <person name="Rhodes N."/>
            <person name="Thang M."/>
            <person name="Chan C."/>
        </authorList>
    </citation>
    <scope>NUCLEOTIDE SEQUENCE</scope>
</reference>
<evidence type="ECO:0000256" key="3">
    <source>
        <dbReference type="ARBA" id="ARBA00022801"/>
    </source>
</evidence>
<evidence type="ECO:0000256" key="1">
    <source>
        <dbReference type="ARBA" id="ARBA00001946"/>
    </source>
</evidence>
<dbReference type="Proteomes" id="UP000604046">
    <property type="component" value="Unassembled WGS sequence"/>
</dbReference>
<comment type="cofactor">
    <cofactor evidence="1">
        <name>Mg(2+)</name>
        <dbReference type="ChEBI" id="CHEBI:18420"/>
    </cofactor>
</comment>
<dbReference type="GO" id="GO:0046872">
    <property type="term" value="F:metal ion binding"/>
    <property type="evidence" value="ECO:0007669"/>
    <property type="project" value="UniProtKB-KW"/>
</dbReference>
<evidence type="ECO:0000256" key="2">
    <source>
        <dbReference type="ARBA" id="ARBA00022723"/>
    </source>
</evidence>
<sequence>MAEHEPFSLLVSPKDFPGGLQPEQVRVSFRAAYNRKAHSSDSQIELIWAEAVAKNPRIYDGSKFRLDKVLWSDGVLQVDLGLTGYKEYLGTHQRPAVERKQLEEDGLREFGDKVAHFSKALGCEAVLGTADGQAVLLRRSGAVGTNSGLYNGPSGHPEPKNAGIVGFDELLEDEACARAHRELFGSVVDEVIAETNVPRESLAAPELIGVMADSTGKPDVLFLLRTSLTSAEVQLAYSKGAEEAWESDRLTFCPLAEIPECSLPLTAVTRAAIACIQLLKAS</sequence>
<dbReference type="InterPro" id="IPR055295">
    <property type="entry name" value="NUDT22/NUDT9-like"/>
</dbReference>
<keyword evidence="3" id="KW-0378">Hydrolase</keyword>
<evidence type="ECO:0000313" key="6">
    <source>
        <dbReference type="Proteomes" id="UP000604046"/>
    </source>
</evidence>
<dbReference type="OrthoDB" id="242473at2759"/>
<dbReference type="PANTHER" id="PTHR31835:SF1">
    <property type="entry name" value="URIDINE DIPHOSPHATE GLUCOSE PYROPHOSPHATASE NUDT22"/>
    <property type="match status" value="1"/>
</dbReference>
<comment type="caution">
    <text evidence="5">The sequence shown here is derived from an EMBL/GenBank/DDBJ whole genome shotgun (WGS) entry which is preliminary data.</text>
</comment>
<keyword evidence="4" id="KW-0460">Magnesium</keyword>
<dbReference type="EMBL" id="CAJNDS010000646">
    <property type="protein sequence ID" value="CAE7224895.1"/>
    <property type="molecule type" value="Genomic_DNA"/>
</dbReference>
<name>A0A812KCR6_9DINO</name>
<dbReference type="PANTHER" id="PTHR31835">
    <property type="entry name" value="URIDINE DIPHOSPHATE GLUCOSE PYROPHOSPHATASE"/>
    <property type="match status" value="1"/>
</dbReference>
<evidence type="ECO:0000256" key="4">
    <source>
        <dbReference type="ARBA" id="ARBA00022842"/>
    </source>
</evidence>
<keyword evidence="2" id="KW-0479">Metal-binding</keyword>
<gene>
    <name evidence="5" type="primary">Nudt22</name>
    <name evidence="5" type="ORF">SNAT2548_LOCUS8608</name>
</gene>
<proteinExistence type="predicted"/>
<organism evidence="5 6">
    <name type="scientific">Symbiodinium natans</name>
    <dbReference type="NCBI Taxonomy" id="878477"/>
    <lineage>
        <taxon>Eukaryota</taxon>
        <taxon>Sar</taxon>
        <taxon>Alveolata</taxon>
        <taxon>Dinophyceae</taxon>
        <taxon>Suessiales</taxon>
        <taxon>Symbiodiniaceae</taxon>
        <taxon>Symbiodinium</taxon>
    </lineage>
</organism>